<gene>
    <name evidence="2" type="ORF">STHERMO_0122</name>
</gene>
<proteinExistence type="predicted"/>
<dbReference type="Proteomes" id="UP000509120">
    <property type="component" value="Chromosome"/>
</dbReference>
<evidence type="ECO:0000313" key="3">
    <source>
        <dbReference type="Proteomes" id="UP000509120"/>
    </source>
</evidence>
<dbReference type="InterPro" id="IPR006827">
    <property type="entry name" value="Lant_deHydtase_N"/>
</dbReference>
<dbReference type="EMBL" id="LR822030">
    <property type="protein sequence ID" value="CAD0153794.1"/>
    <property type="molecule type" value="Genomic_DNA"/>
</dbReference>
<reference evidence="2 3" key="1">
    <citation type="submission" date="2020-06" db="EMBL/GenBank/DDBJ databases">
        <authorList>
            <person name="Chuat V."/>
        </authorList>
    </citation>
    <scope>NUCLEOTIDE SEQUENCE [LARGE SCALE GENOMIC DNA]</scope>
    <source>
        <strain evidence="2">STH_CIRM_1046</strain>
    </source>
</reference>
<feature type="domain" description="Lantibiotic dehydratase N-terminal" evidence="1">
    <location>
        <begin position="21"/>
        <end position="91"/>
    </location>
</feature>
<organism evidence="2 3">
    <name type="scientific">Streptococcus thermophilus</name>
    <dbReference type="NCBI Taxonomy" id="1308"/>
    <lineage>
        <taxon>Bacteria</taxon>
        <taxon>Bacillati</taxon>
        <taxon>Bacillota</taxon>
        <taxon>Bacilli</taxon>
        <taxon>Lactobacillales</taxon>
        <taxon>Streptococcaceae</taxon>
        <taxon>Streptococcus</taxon>
    </lineage>
</organism>
<protein>
    <recommendedName>
        <fullName evidence="1">Lantibiotic dehydratase N-terminal domain-containing protein</fullName>
    </recommendedName>
</protein>
<dbReference type="Pfam" id="PF04738">
    <property type="entry name" value="Lant_dehydr_N"/>
    <property type="match status" value="1"/>
</dbReference>
<evidence type="ECO:0000259" key="1">
    <source>
        <dbReference type="Pfam" id="PF04738"/>
    </source>
</evidence>
<name>A0AAN2D9J2_STRTR</name>
<evidence type="ECO:0000313" key="2">
    <source>
        <dbReference type="EMBL" id="CAD0153794.1"/>
    </source>
</evidence>
<sequence length="92" mass="10563">MLLVANPQFFHNLTKEKIYKNSTFRNYVKRSITRATPFGLFSSIGVGTFSDISYHQKIGENYTKKISVSGEWLSSICMMLENKDSVLLQLHI</sequence>
<accession>A0AAN2D9J2</accession>
<dbReference type="AlphaFoldDB" id="A0AAN2D9J2"/>